<reference evidence="2 3" key="1">
    <citation type="journal article" date="2020" name="BMC Genomics">
        <title>Intraspecific diversification of the crop wild relative Brassica cretica Lam. using demographic model selection.</title>
        <authorList>
            <person name="Kioukis A."/>
            <person name="Michalopoulou V.A."/>
            <person name="Briers L."/>
            <person name="Pirintsos S."/>
            <person name="Studholme D.J."/>
            <person name="Pavlidis P."/>
            <person name="Sarris P.F."/>
        </authorList>
    </citation>
    <scope>NUCLEOTIDE SEQUENCE [LARGE SCALE GENOMIC DNA]</scope>
    <source>
        <strain evidence="3">cv. PFS-1207/04</strain>
    </source>
</reference>
<evidence type="ECO:0000256" key="1">
    <source>
        <dbReference type="SAM" id="MobiDB-lite"/>
    </source>
</evidence>
<accession>A0ABQ7EKW4</accession>
<name>A0ABQ7EKW4_BRACR</name>
<proteinExistence type="predicted"/>
<evidence type="ECO:0000313" key="3">
    <source>
        <dbReference type="Proteomes" id="UP000266723"/>
    </source>
</evidence>
<keyword evidence="3" id="KW-1185">Reference proteome</keyword>
<gene>
    <name evidence="2" type="ORF">DY000_02024967</name>
</gene>
<comment type="caution">
    <text evidence="2">The sequence shown here is derived from an EMBL/GenBank/DDBJ whole genome shotgun (WGS) entry which is preliminary data.</text>
</comment>
<evidence type="ECO:0000313" key="2">
    <source>
        <dbReference type="EMBL" id="KAF3597150.1"/>
    </source>
</evidence>
<dbReference type="EMBL" id="QGKV02000299">
    <property type="protein sequence ID" value="KAF3597150.1"/>
    <property type="molecule type" value="Genomic_DNA"/>
</dbReference>
<feature type="compositionally biased region" description="Polar residues" evidence="1">
    <location>
        <begin position="192"/>
        <end position="208"/>
    </location>
</feature>
<dbReference type="Proteomes" id="UP000266723">
    <property type="component" value="Unassembled WGS sequence"/>
</dbReference>
<sequence length="208" mass="23795">MRNFVEHLVDETFCVTSTDPERLKFQIVEDDCSDYKCWKKIKKPRKWVSNFFQNRNKATGNDLAKACKRYGMSSNLGSWRRYKNRMVKKVMVKTGLLRSFQRFGYGFTSPTLEKSSIQPKLEHGLFCRLHSQKLIWPKEVDGVGGFTAGISQPASVQEYIKMFEASTPKFIPLLGKRFHKEIATTAAGRGPTTLTEHTQRSNGCVSVD</sequence>
<organism evidence="2 3">
    <name type="scientific">Brassica cretica</name>
    <name type="common">Mustard</name>
    <dbReference type="NCBI Taxonomy" id="69181"/>
    <lineage>
        <taxon>Eukaryota</taxon>
        <taxon>Viridiplantae</taxon>
        <taxon>Streptophyta</taxon>
        <taxon>Embryophyta</taxon>
        <taxon>Tracheophyta</taxon>
        <taxon>Spermatophyta</taxon>
        <taxon>Magnoliopsida</taxon>
        <taxon>eudicotyledons</taxon>
        <taxon>Gunneridae</taxon>
        <taxon>Pentapetalae</taxon>
        <taxon>rosids</taxon>
        <taxon>malvids</taxon>
        <taxon>Brassicales</taxon>
        <taxon>Brassicaceae</taxon>
        <taxon>Brassiceae</taxon>
        <taxon>Brassica</taxon>
    </lineage>
</organism>
<protein>
    <submittedName>
        <fullName evidence="2">Uncharacterized protein</fullName>
    </submittedName>
</protein>
<feature type="region of interest" description="Disordered" evidence="1">
    <location>
        <begin position="189"/>
        <end position="208"/>
    </location>
</feature>